<evidence type="ECO:0000256" key="1">
    <source>
        <dbReference type="ARBA" id="ARBA00004225"/>
    </source>
</evidence>
<comment type="similarity">
    <text evidence="2 10">Belongs to the mitochondrial carrier (TC 2.A.29) family.</text>
</comment>
<dbReference type="Proteomes" id="UP000697297">
    <property type="component" value="Unassembled WGS sequence"/>
</dbReference>
<sequence length="281" mass="31039">MKKLAGFAGGGAQVLVGQPFDLVKVRVQTGQYNSPISALSDTLRNEGLGAFYKGTLAPLIGVGACVSIQFYGFHEAKRQILKRNSKQNDLTLGQFYVAGAFAGIVNAPITSPVEQIRILLQVQKDSLKVYNGPKDAITKIYKEAGVLRGIFRGIVVTFLREAQAYGVWFLTYEYLINRLIRLHQIERQNISTMELLVCGAVAGDALWLSSYPLDVVKSRLQSDRFGRNSRYKGSAVEVVKHIMRHEGPLGFWKGIGPTLLRAIPCSAATFTTVEYVLRLLN</sequence>
<keyword evidence="6" id="KW-1133">Transmembrane helix</keyword>
<evidence type="ECO:0000256" key="9">
    <source>
        <dbReference type="PROSITE-ProRule" id="PRU00282"/>
    </source>
</evidence>
<evidence type="ECO:0000256" key="4">
    <source>
        <dbReference type="ARBA" id="ARBA00022692"/>
    </source>
</evidence>
<evidence type="ECO:0000256" key="10">
    <source>
        <dbReference type="RuleBase" id="RU000488"/>
    </source>
</evidence>
<dbReference type="GO" id="GO:0000064">
    <property type="term" value="F:L-ornithine transmembrane transporter activity"/>
    <property type="evidence" value="ECO:0007669"/>
    <property type="project" value="TreeGrafter"/>
</dbReference>
<evidence type="ECO:0000256" key="6">
    <source>
        <dbReference type="ARBA" id="ARBA00022989"/>
    </source>
</evidence>
<evidence type="ECO:0000313" key="12">
    <source>
        <dbReference type="EMBL" id="KAG7765287.1"/>
    </source>
</evidence>
<feature type="repeat" description="Solcar" evidence="9">
    <location>
        <begin position="90"/>
        <end position="178"/>
    </location>
</feature>
<accession>A0AAN6I1T8</accession>
<evidence type="ECO:0000313" key="14">
    <source>
        <dbReference type="Proteomes" id="UP000738402"/>
    </source>
</evidence>
<comment type="caution">
    <text evidence="11">The sequence shown here is derived from an EMBL/GenBank/DDBJ whole genome shotgun (WGS) entry which is preliminary data.</text>
</comment>
<keyword evidence="7" id="KW-0496">Mitochondrion</keyword>
<feature type="repeat" description="Solcar" evidence="9">
    <location>
        <begin position="1"/>
        <end position="79"/>
    </location>
</feature>
<organism evidence="11 14">
    <name type="scientific">Ogataea haglerorum</name>
    <dbReference type="NCBI Taxonomy" id="1937702"/>
    <lineage>
        <taxon>Eukaryota</taxon>
        <taxon>Fungi</taxon>
        <taxon>Dikarya</taxon>
        <taxon>Ascomycota</taxon>
        <taxon>Saccharomycotina</taxon>
        <taxon>Pichiomycetes</taxon>
        <taxon>Pichiales</taxon>
        <taxon>Pichiaceae</taxon>
        <taxon>Ogataea</taxon>
    </lineage>
</organism>
<dbReference type="AlphaFoldDB" id="A0AAN6I1T8"/>
<dbReference type="InterPro" id="IPR023395">
    <property type="entry name" value="MCP_dom_sf"/>
</dbReference>
<dbReference type="GO" id="GO:0031966">
    <property type="term" value="C:mitochondrial membrane"/>
    <property type="evidence" value="ECO:0007669"/>
    <property type="project" value="UniProtKB-SubCell"/>
</dbReference>
<evidence type="ECO:0000313" key="13">
    <source>
        <dbReference type="Proteomes" id="UP000697297"/>
    </source>
</evidence>
<dbReference type="Proteomes" id="UP000738402">
    <property type="component" value="Unassembled WGS sequence"/>
</dbReference>
<dbReference type="SUPFAM" id="SSF103506">
    <property type="entry name" value="Mitochondrial carrier"/>
    <property type="match status" value="1"/>
</dbReference>
<keyword evidence="5" id="KW-0677">Repeat</keyword>
<feature type="repeat" description="Solcar" evidence="9">
    <location>
        <begin position="190"/>
        <end position="279"/>
    </location>
</feature>
<dbReference type="EMBL" id="JAHLUH010000005">
    <property type="protein sequence ID" value="KAG7728227.1"/>
    <property type="molecule type" value="Genomic_DNA"/>
</dbReference>
<dbReference type="PANTHER" id="PTHR45624:SF12">
    <property type="entry name" value="MITOCHONDRIAL ORNITHINE TRANSPORTER 1"/>
    <property type="match status" value="1"/>
</dbReference>
<reference evidence="11 13" key="1">
    <citation type="journal article" date="2021" name="G3 (Bethesda)">
        <title>Genomic diversity, chromosomal rearrangements, and interspecies hybridization in the ogataea polymorpha species complex.</title>
        <authorList>
            <person name="Hanson S.J."/>
            <person name="Cinneide E.O."/>
            <person name="Salzberg L.I."/>
            <person name="Wolfe K.H."/>
            <person name="McGowan J."/>
            <person name="Fitzpatrick D.A."/>
            <person name="Matlin K."/>
        </authorList>
    </citation>
    <scope>NUCLEOTIDE SEQUENCE</scope>
    <source>
        <strain evidence="12">81-436-3</strain>
        <strain evidence="11">83-405-1</strain>
    </source>
</reference>
<evidence type="ECO:0000256" key="7">
    <source>
        <dbReference type="ARBA" id="ARBA00023128"/>
    </source>
</evidence>
<dbReference type="InterPro" id="IPR050567">
    <property type="entry name" value="Mitochondrial_Carrier"/>
</dbReference>
<protein>
    <recommendedName>
        <fullName evidence="15">Mitochondrial carrier protein</fullName>
    </recommendedName>
</protein>
<dbReference type="InterPro" id="IPR018108">
    <property type="entry name" value="MCP_transmembrane"/>
</dbReference>
<dbReference type="Gene3D" id="1.50.40.10">
    <property type="entry name" value="Mitochondrial carrier domain"/>
    <property type="match status" value="1"/>
</dbReference>
<proteinExistence type="inferred from homology"/>
<dbReference type="GO" id="GO:1990575">
    <property type="term" value="P:mitochondrial L-ornithine transmembrane transport"/>
    <property type="evidence" value="ECO:0007669"/>
    <property type="project" value="TreeGrafter"/>
</dbReference>
<gene>
    <name evidence="11" type="ORF">KL933_002353</name>
    <name evidence="12" type="ORF">KL946_002344</name>
</gene>
<keyword evidence="13" id="KW-1185">Reference proteome</keyword>
<dbReference type="PANTHER" id="PTHR45624">
    <property type="entry name" value="MITOCHONDRIAL BASIC AMINO ACIDS TRANSPORTER-RELATED"/>
    <property type="match status" value="1"/>
</dbReference>
<evidence type="ECO:0000256" key="5">
    <source>
        <dbReference type="ARBA" id="ARBA00022737"/>
    </source>
</evidence>
<evidence type="ECO:0008006" key="15">
    <source>
        <dbReference type="Google" id="ProtNLM"/>
    </source>
</evidence>
<evidence type="ECO:0000256" key="3">
    <source>
        <dbReference type="ARBA" id="ARBA00022448"/>
    </source>
</evidence>
<evidence type="ECO:0000256" key="2">
    <source>
        <dbReference type="ARBA" id="ARBA00006375"/>
    </source>
</evidence>
<evidence type="ECO:0000256" key="8">
    <source>
        <dbReference type="ARBA" id="ARBA00023136"/>
    </source>
</evidence>
<dbReference type="PROSITE" id="PS50920">
    <property type="entry name" value="SOLCAR"/>
    <property type="match status" value="3"/>
</dbReference>
<keyword evidence="4 9" id="KW-0812">Transmembrane</keyword>
<evidence type="ECO:0000313" key="11">
    <source>
        <dbReference type="EMBL" id="KAG7728227.1"/>
    </source>
</evidence>
<dbReference type="Pfam" id="PF00153">
    <property type="entry name" value="Mito_carr"/>
    <property type="match status" value="3"/>
</dbReference>
<name>A0AAN6I1T8_9ASCO</name>
<keyword evidence="8 9" id="KW-0472">Membrane</keyword>
<comment type="subcellular location">
    <subcellularLocation>
        <location evidence="1">Mitochondrion membrane</location>
        <topology evidence="1">Multi-pass membrane protein</topology>
    </subcellularLocation>
</comment>
<keyword evidence="3 10" id="KW-0813">Transport</keyword>
<dbReference type="EMBL" id="JAHLUN010000006">
    <property type="protein sequence ID" value="KAG7765287.1"/>
    <property type="molecule type" value="Genomic_DNA"/>
</dbReference>